<dbReference type="GO" id="GO:0000785">
    <property type="term" value="C:chromatin"/>
    <property type="evidence" value="ECO:0007669"/>
    <property type="project" value="TreeGrafter"/>
</dbReference>
<evidence type="ECO:0000256" key="4">
    <source>
        <dbReference type="ARBA" id="ARBA00022723"/>
    </source>
</evidence>
<dbReference type="GO" id="GO:0007064">
    <property type="term" value="P:mitotic sister chromatid cohesion"/>
    <property type="evidence" value="ECO:0007669"/>
    <property type="project" value="TreeGrafter"/>
</dbReference>
<comment type="subcellular location">
    <subcellularLocation>
        <location evidence="1">Nucleus</location>
    </subcellularLocation>
</comment>
<keyword evidence="6" id="KW-0862">Zinc</keyword>
<feature type="compositionally biased region" description="Polar residues" evidence="10">
    <location>
        <begin position="858"/>
        <end position="877"/>
    </location>
</feature>
<evidence type="ECO:0000313" key="13">
    <source>
        <dbReference type="EMBL" id="GAD92270.1"/>
    </source>
</evidence>
<gene>
    <name evidence="13" type="ORF">PVAR5_0860</name>
</gene>
<evidence type="ECO:0000259" key="12">
    <source>
        <dbReference type="Pfam" id="PF13880"/>
    </source>
</evidence>
<feature type="compositionally biased region" description="Polar residues" evidence="10">
    <location>
        <begin position="314"/>
        <end position="324"/>
    </location>
</feature>
<evidence type="ECO:0000256" key="3">
    <source>
        <dbReference type="ARBA" id="ARBA00022679"/>
    </source>
</evidence>
<feature type="compositionally biased region" description="Basic and acidic residues" evidence="10">
    <location>
        <begin position="423"/>
        <end position="432"/>
    </location>
</feature>
<dbReference type="AlphaFoldDB" id="V5HS75"/>
<name>V5HS75_BYSSN</name>
<organism evidence="13 14">
    <name type="scientific">Byssochlamys spectabilis (strain No. 5 / NBRC 109023)</name>
    <name type="common">Paecilomyces variotii</name>
    <dbReference type="NCBI Taxonomy" id="1356009"/>
    <lineage>
        <taxon>Eukaryota</taxon>
        <taxon>Fungi</taxon>
        <taxon>Dikarya</taxon>
        <taxon>Ascomycota</taxon>
        <taxon>Pezizomycotina</taxon>
        <taxon>Eurotiomycetes</taxon>
        <taxon>Eurotiomycetidae</taxon>
        <taxon>Eurotiales</taxon>
        <taxon>Thermoascaceae</taxon>
        <taxon>Paecilomyces</taxon>
    </lineage>
</organism>
<protein>
    <submittedName>
        <fullName evidence="13">Sister chromatid cohesion acetyltransferase Eco1</fullName>
    </submittedName>
</protein>
<keyword evidence="5" id="KW-0863">Zinc-finger</keyword>
<feature type="compositionally biased region" description="Low complexity" evidence="10">
    <location>
        <begin position="613"/>
        <end position="630"/>
    </location>
</feature>
<keyword evidence="7" id="KW-0539">Nucleus</keyword>
<feature type="compositionally biased region" description="Basic residues" evidence="10">
    <location>
        <begin position="765"/>
        <end position="775"/>
    </location>
</feature>
<feature type="domain" description="N-acetyltransferase ESCO zinc-finger" evidence="11">
    <location>
        <begin position="153"/>
        <end position="190"/>
    </location>
</feature>
<dbReference type="Proteomes" id="UP000018001">
    <property type="component" value="Unassembled WGS sequence"/>
</dbReference>
<feature type="compositionally biased region" description="Polar residues" evidence="10">
    <location>
        <begin position="583"/>
        <end position="607"/>
    </location>
</feature>
<keyword evidence="8" id="KW-0131">Cell cycle</keyword>
<feature type="region of interest" description="Disordered" evidence="10">
    <location>
        <begin position="306"/>
        <end position="326"/>
    </location>
</feature>
<dbReference type="PANTHER" id="PTHR45884:SF2">
    <property type="entry name" value="N-ACETYLTRANSFERASE ECO"/>
    <property type="match status" value="1"/>
</dbReference>
<feature type="region of interest" description="Disordered" evidence="10">
    <location>
        <begin position="113"/>
        <end position="152"/>
    </location>
</feature>
<feature type="compositionally biased region" description="Low complexity" evidence="10">
    <location>
        <begin position="718"/>
        <end position="740"/>
    </location>
</feature>
<reference evidence="14" key="1">
    <citation type="journal article" date="2014" name="Genome Announc.">
        <title>Draft genome sequence of the formaldehyde-resistant fungus Byssochlamys spectabilis No. 5 (anamorph Paecilomyces variotii No. 5) (NBRC109023).</title>
        <authorList>
            <person name="Oka T."/>
            <person name="Ekino K."/>
            <person name="Fukuda K."/>
            <person name="Nomura Y."/>
        </authorList>
    </citation>
    <scope>NUCLEOTIDE SEQUENCE [LARGE SCALE GENOMIC DNA]</scope>
    <source>
        <strain evidence="14">No. 5 / NBRC 109023</strain>
    </source>
</reference>
<evidence type="ECO:0000256" key="8">
    <source>
        <dbReference type="ARBA" id="ARBA00023306"/>
    </source>
</evidence>
<dbReference type="HOGENOM" id="CLU_308819_0_0_1"/>
<keyword evidence="4" id="KW-0479">Metal-binding</keyword>
<evidence type="ECO:0000313" key="14">
    <source>
        <dbReference type="Proteomes" id="UP000018001"/>
    </source>
</evidence>
<feature type="compositionally biased region" description="Pro residues" evidence="10">
    <location>
        <begin position="87"/>
        <end position="99"/>
    </location>
</feature>
<feature type="region of interest" description="Disordered" evidence="10">
    <location>
        <begin position="76"/>
        <end position="101"/>
    </location>
</feature>
<dbReference type="PANTHER" id="PTHR45884">
    <property type="entry name" value="N-ACETYLTRANSFERASE ECO"/>
    <property type="match status" value="1"/>
</dbReference>
<evidence type="ECO:0000256" key="2">
    <source>
        <dbReference type="ARBA" id="ARBA00005816"/>
    </source>
</evidence>
<keyword evidence="14" id="KW-1185">Reference proteome</keyword>
<keyword evidence="9" id="KW-0012">Acyltransferase</keyword>
<feature type="compositionally biased region" description="Polar residues" evidence="10">
    <location>
        <begin position="117"/>
        <end position="135"/>
    </location>
</feature>
<evidence type="ECO:0000256" key="10">
    <source>
        <dbReference type="SAM" id="MobiDB-lite"/>
    </source>
</evidence>
<evidence type="ECO:0000256" key="6">
    <source>
        <dbReference type="ARBA" id="ARBA00022833"/>
    </source>
</evidence>
<evidence type="ECO:0000256" key="1">
    <source>
        <dbReference type="ARBA" id="ARBA00004123"/>
    </source>
</evidence>
<dbReference type="InterPro" id="IPR028005">
    <property type="entry name" value="AcTrfase_ESCO_Znf_dom"/>
</dbReference>
<proteinExistence type="inferred from homology"/>
<evidence type="ECO:0000259" key="11">
    <source>
        <dbReference type="Pfam" id="PF13878"/>
    </source>
</evidence>
<keyword evidence="3 13" id="KW-0808">Transferase</keyword>
<feature type="region of interest" description="Disordered" evidence="10">
    <location>
        <begin position="417"/>
        <end position="925"/>
    </location>
</feature>
<sequence>MPWTVTNSFKRGLMKTYGRPIRRVFDDDLRPAAKKRRVTSGDDSDEAEHNLQYAIRESSAAIMSSPSRRNSVIFSEETPDDDLSTPPSSPPPQLTPPPVNVRKPTFAFLKRKRSQIKENGNSSPLTEVNSNSVRSSVDPPRKKPRQQPPAMKQMQLDLGTEVRRTCSSCGMEYIPSNGEDAALHKKYHDMNSTGVDLGKAFVKANASRWVYEAARFDEGYVVIVDRKSSPAAKNQAKKVLEVVSKELSSPEIEESVLWSQTRPSNEHQKNGTKEEVDRYRVFLHMKDSRCVGMCLTERIWESRPVKGVRGDGSGSTQTNGSSITVGEERHPAIVGISRIWTSGSSRRKGIAMDLLDCVVSNFIYGMDIPKDQIAFSQPTESGCRLAEAFFGPGEQWERESGVSPPLPKSGAITHATTISPVARAEDPTDHTAPRSKIVRIASPPVPASPTQPTSTTTNVPFPDHSGLHNSSYSRQYDDSTSDSQEDRASSDPFEADQLGTDDDDPEQQSQHGAKWEPAMTDSSDSDYDGPARSSHNEIPQTPGRQYYAVESPAVPRGSTPGSGGNGSKRATMDVDAFTRLLLTGNTGTEQTSPMKESQVASNKSLSRTALGISSESSSSSTDATSISRQSASELRSSVAADTPRTSHEMSSAEADGEHKVQISRQGSEKRQKPPPPKTRHGKLIKSDGNQQPSPQIATPYSQPDTPGSYISQPQNINSSSDTTKTVTSPTTDYFTTTPRDQTSRSSDSLDRKPSQSKRPPTPPLARRRSQMKHVRSSASVSKPSQIVIAESSVESKHPTTPSPGVKNPPPPPSRRHGRAISGQLSEGASPSAFPFPQRTPSTSSGPPGGDESEKGASPASSRTPSIKSSRRVSQPLGSSPSNMPPPPPPPRRARSPSHGSTDSSRPRSFHLEKENDLDAPIAEPSNADNILADLTRLQKEVDALRGQYETRKPSH</sequence>
<dbReference type="InParanoid" id="V5HS75"/>
<comment type="caution">
    <text evidence="13">The sequence shown here is derived from an EMBL/GenBank/DDBJ whole genome shotgun (WGS) entry which is preliminary data.</text>
</comment>
<accession>V5HS75</accession>
<dbReference type="GO" id="GO:0008270">
    <property type="term" value="F:zinc ion binding"/>
    <property type="evidence" value="ECO:0007669"/>
    <property type="project" value="UniProtKB-KW"/>
</dbReference>
<dbReference type="GO" id="GO:0005634">
    <property type="term" value="C:nucleus"/>
    <property type="evidence" value="ECO:0007669"/>
    <property type="project" value="UniProtKB-SubCell"/>
</dbReference>
<dbReference type="eggNOG" id="KOG3014">
    <property type="taxonomic scope" value="Eukaryota"/>
</dbReference>
<dbReference type="InterPro" id="IPR028009">
    <property type="entry name" value="ESCO_Acetyltransf_dom"/>
</dbReference>
<feature type="compositionally biased region" description="Polar residues" evidence="10">
    <location>
        <begin position="687"/>
        <end position="717"/>
    </location>
</feature>
<dbReference type="EMBL" id="BAUL01000020">
    <property type="protein sequence ID" value="GAD92270.1"/>
    <property type="molecule type" value="Genomic_DNA"/>
</dbReference>
<dbReference type="GO" id="GO:0061733">
    <property type="term" value="F:protein-lysine-acetyltransferase activity"/>
    <property type="evidence" value="ECO:0007669"/>
    <property type="project" value="TreeGrafter"/>
</dbReference>
<evidence type="ECO:0000256" key="7">
    <source>
        <dbReference type="ARBA" id="ARBA00023242"/>
    </source>
</evidence>
<evidence type="ECO:0000256" key="9">
    <source>
        <dbReference type="ARBA" id="ARBA00023315"/>
    </source>
</evidence>
<feature type="domain" description="N-acetyltransferase ESCO acetyl-transferase" evidence="12">
    <location>
        <begin position="330"/>
        <end position="393"/>
    </location>
</feature>
<comment type="similarity">
    <text evidence="2">Belongs to the acetyltransferase family. ECO subfamily.</text>
</comment>
<dbReference type="Pfam" id="PF13878">
    <property type="entry name" value="zf-C2H2_3"/>
    <property type="match status" value="1"/>
</dbReference>
<feature type="region of interest" description="Disordered" evidence="10">
    <location>
        <begin position="29"/>
        <end position="48"/>
    </location>
</feature>
<dbReference type="Pfam" id="PF13880">
    <property type="entry name" value="Acetyltransf_13"/>
    <property type="match status" value="1"/>
</dbReference>
<evidence type="ECO:0000256" key="5">
    <source>
        <dbReference type="ARBA" id="ARBA00022771"/>
    </source>
</evidence>
<feature type="compositionally biased region" description="Basic and acidic residues" evidence="10">
    <location>
        <begin position="655"/>
        <end position="671"/>
    </location>
</feature>
<dbReference type="OrthoDB" id="428854at2759"/>